<dbReference type="InterPro" id="IPR043449">
    <property type="entry name" value="PHF20-like"/>
</dbReference>
<keyword evidence="2" id="KW-0677">Repeat</keyword>
<protein>
    <submittedName>
        <fullName evidence="7">PHD finger protein 20-like protein 1 isoform X2</fullName>
    </submittedName>
</protein>
<dbReference type="InterPro" id="IPR004092">
    <property type="entry name" value="Mbt"/>
</dbReference>
<organism evidence="6 7">
    <name type="scientific">Aplysia californica</name>
    <name type="common">California sea hare</name>
    <dbReference type="NCBI Taxonomy" id="6500"/>
    <lineage>
        <taxon>Eukaryota</taxon>
        <taxon>Metazoa</taxon>
        <taxon>Spiralia</taxon>
        <taxon>Lophotrochozoa</taxon>
        <taxon>Mollusca</taxon>
        <taxon>Gastropoda</taxon>
        <taxon>Heterobranchia</taxon>
        <taxon>Euthyneura</taxon>
        <taxon>Tectipleura</taxon>
        <taxon>Aplysiida</taxon>
        <taxon>Aplysioidea</taxon>
        <taxon>Aplysiidae</taxon>
        <taxon>Aplysia</taxon>
    </lineage>
</organism>
<dbReference type="CDD" id="cd20386">
    <property type="entry name" value="Tudor_PHF20-like"/>
    <property type="match status" value="1"/>
</dbReference>
<dbReference type="SUPFAM" id="SSF63748">
    <property type="entry name" value="Tudor/PWWP/MBT"/>
    <property type="match status" value="1"/>
</dbReference>
<feature type="compositionally biased region" description="Low complexity" evidence="4">
    <location>
        <begin position="256"/>
        <end position="267"/>
    </location>
</feature>
<dbReference type="PANTHER" id="PTHR15856">
    <property type="entry name" value="PHD FINGER PROTEIN 20-RELATED"/>
    <property type="match status" value="1"/>
</dbReference>
<evidence type="ECO:0000313" key="6">
    <source>
        <dbReference type="Proteomes" id="UP000694888"/>
    </source>
</evidence>
<evidence type="ECO:0000256" key="2">
    <source>
        <dbReference type="ARBA" id="ARBA00022737"/>
    </source>
</evidence>
<evidence type="ECO:0000256" key="4">
    <source>
        <dbReference type="SAM" id="MobiDB-lite"/>
    </source>
</evidence>
<dbReference type="CDD" id="cd20104">
    <property type="entry name" value="MBT_PHF20L1-like"/>
    <property type="match status" value="1"/>
</dbReference>
<evidence type="ECO:0000256" key="3">
    <source>
        <dbReference type="ARBA" id="ARBA00023242"/>
    </source>
</evidence>
<dbReference type="RefSeq" id="XP_035824756.1">
    <property type="nucleotide sequence ID" value="XM_035968863.1"/>
</dbReference>
<feature type="region of interest" description="Disordered" evidence="4">
    <location>
        <begin position="1"/>
        <end position="101"/>
    </location>
</feature>
<dbReference type="InterPro" id="IPR002999">
    <property type="entry name" value="Tudor"/>
</dbReference>
<feature type="domain" description="Tudor" evidence="5">
    <location>
        <begin position="192"/>
        <end position="248"/>
    </location>
</feature>
<comment type="subcellular location">
    <subcellularLocation>
        <location evidence="1">Nucleus</location>
    </subcellularLocation>
</comment>
<feature type="region of interest" description="Disordered" evidence="4">
    <location>
        <begin position="245"/>
        <end position="267"/>
    </location>
</feature>
<feature type="compositionally biased region" description="Low complexity" evidence="4">
    <location>
        <begin position="22"/>
        <end position="33"/>
    </location>
</feature>
<sequence>MDGEEAPADVGLQQFSPHALSEDSSVSSDVESLPVHADVSNPESFPVSESMSNVDVTGSPSAVSSSSSSVAAVRDEAAPGTPQKGMAVSRTGSTSGLVTTPPRTLLSRFPLRVGITWKKGEKLEAMDYSRTWYPSKIVDLDEKDQLVLIHFEGWNHRYDEWLPMGSDKLRPVTRHSERKDRGIKKRRAYPHPIYRAGERVLAKWTDCKKYPAKVNRLMDDGSYEVIFYDGISRLIQPINIQPLPEGMGETAAPQRSPQKVAAPAAAQPKVSSGFKNIALKLPESVTQKLSRPSVLTKKKFPPTKGFPQPRFSPVKSEVAGQEPSTGQLASEVAPSVSEEESSSQARGKRASSQGEEVHSWAVRYVPICFVFHSMISSVSCSNMLRPKC</sequence>
<evidence type="ECO:0000256" key="1">
    <source>
        <dbReference type="ARBA" id="ARBA00004123"/>
    </source>
</evidence>
<keyword evidence="6" id="KW-1185">Reference proteome</keyword>
<feature type="compositionally biased region" description="Polar residues" evidence="4">
    <location>
        <begin position="41"/>
        <end position="60"/>
    </location>
</feature>
<dbReference type="GeneID" id="101848278"/>
<dbReference type="PANTHER" id="PTHR15856:SF51">
    <property type="entry name" value="MBD-R2"/>
    <property type="match status" value="1"/>
</dbReference>
<dbReference type="SMART" id="SM00333">
    <property type="entry name" value="TUDOR"/>
    <property type="match status" value="2"/>
</dbReference>
<dbReference type="InterPro" id="IPR016197">
    <property type="entry name" value="Chromo-like_dom_sf"/>
</dbReference>
<evidence type="ECO:0000259" key="5">
    <source>
        <dbReference type="SMART" id="SM00333"/>
    </source>
</evidence>
<accession>A0ABM1VQR4</accession>
<proteinExistence type="predicted"/>
<keyword evidence="3" id="KW-0539">Nucleus</keyword>
<feature type="domain" description="Tudor" evidence="5">
    <location>
        <begin position="115"/>
        <end position="175"/>
    </location>
</feature>
<feature type="region of interest" description="Disordered" evidence="4">
    <location>
        <begin position="290"/>
        <end position="353"/>
    </location>
</feature>
<feature type="compositionally biased region" description="Polar residues" evidence="4">
    <location>
        <begin position="90"/>
        <end position="101"/>
    </location>
</feature>
<dbReference type="SUPFAM" id="SSF54160">
    <property type="entry name" value="Chromo domain-like"/>
    <property type="match status" value="1"/>
</dbReference>
<feature type="compositionally biased region" description="Low complexity" evidence="4">
    <location>
        <begin position="61"/>
        <end position="72"/>
    </location>
</feature>
<dbReference type="Pfam" id="PF02820">
    <property type="entry name" value="MBT"/>
    <property type="match status" value="1"/>
</dbReference>
<dbReference type="Gene3D" id="2.30.30.140">
    <property type="match status" value="2"/>
</dbReference>
<dbReference type="Proteomes" id="UP000694888">
    <property type="component" value="Unplaced"/>
</dbReference>
<name>A0ABM1VQR4_APLCA</name>
<reference evidence="7" key="1">
    <citation type="submission" date="2025-08" db="UniProtKB">
        <authorList>
            <consortium name="RefSeq"/>
        </authorList>
    </citation>
    <scope>IDENTIFICATION</scope>
</reference>
<gene>
    <name evidence="7" type="primary">LOC101848278</name>
</gene>
<evidence type="ECO:0000313" key="7">
    <source>
        <dbReference type="RefSeq" id="XP_035824756.1"/>
    </source>
</evidence>